<keyword evidence="6" id="KW-0378">Hydrolase</keyword>
<dbReference type="GO" id="GO:0016791">
    <property type="term" value="F:phosphatase activity"/>
    <property type="evidence" value="ECO:0007669"/>
    <property type="project" value="InterPro"/>
</dbReference>
<dbReference type="InterPro" id="IPR006355">
    <property type="entry name" value="LHPP/HDHD2"/>
</dbReference>
<dbReference type="PANTHER" id="PTHR19288">
    <property type="entry name" value="4-NITROPHENYLPHOSPHATASE-RELATED"/>
    <property type="match status" value="1"/>
</dbReference>
<dbReference type="Pfam" id="PF13242">
    <property type="entry name" value="Hydrolase_like"/>
    <property type="match status" value="1"/>
</dbReference>
<dbReference type="GO" id="GO:0046872">
    <property type="term" value="F:metal ion binding"/>
    <property type="evidence" value="ECO:0007669"/>
    <property type="project" value="UniProtKB-KW"/>
</dbReference>
<dbReference type="AlphaFoldDB" id="A0A225NE63"/>
<dbReference type="InterPro" id="IPR036412">
    <property type="entry name" value="HAD-like_sf"/>
</dbReference>
<dbReference type="NCBIfam" id="TIGR01458">
    <property type="entry name" value="HAD-SF-IIA-hyp3"/>
    <property type="match status" value="1"/>
</dbReference>
<comment type="cofactor">
    <cofactor evidence="1">
        <name>Mg(2+)</name>
        <dbReference type="ChEBI" id="CHEBI:18420"/>
    </cofactor>
</comment>
<proteinExistence type="inferred from homology"/>
<dbReference type="InterPro" id="IPR023214">
    <property type="entry name" value="HAD_sf"/>
</dbReference>
<dbReference type="Gene3D" id="3.40.50.1000">
    <property type="entry name" value="HAD superfamily/HAD-like"/>
    <property type="match status" value="2"/>
</dbReference>
<evidence type="ECO:0000256" key="4">
    <source>
        <dbReference type="ARBA" id="ARBA00022842"/>
    </source>
</evidence>
<evidence type="ECO:0000256" key="3">
    <source>
        <dbReference type="ARBA" id="ARBA00022723"/>
    </source>
</evidence>
<protein>
    <recommendedName>
        <fullName evidence="5">Haloacid dehalogenase-like hydrolase domain-containing protein 2</fullName>
    </recommendedName>
</protein>
<comment type="similarity">
    <text evidence="2">Belongs to the HAD-like hydrolase superfamily.</text>
</comment>
<evidence type="ECO:0000256" key="1">
    <source>
        <dbReference type="ARBA" id="ARBA00001946"/>
    </source>
</evidence>
<reference evidence="6 7" key="1">
    <citation type="submission" date="2013-04" db="EMBL/GenBank/DDBJ databases">
        <title>Oceanicola sp. 22II1-22F33 Genome Sequencing.</title>
        <authorList>
            <person name="Lai Q."/>
            <person name="Li G."/>
            <person name="Shao Z."/>
        </authorList>
    </citation>
    <scope>NUCLEOTIDE SEQUENCE [LARGE SCALE GENOMIC DNA]</scope>
    <source>
        <strain evidence="6 7">22II1-22F33</strain>
    </source>
</reference>
<organism evidence="6 7">
    <name type="scientific">Marinibacterium profundimaris</name>
    <dbReference type="NCBI Taxonomy" id="1679460"/>
    <lineage>
        <taxon>Bacteria</taxon>
        <taxon>Pseudomonadati</taxon>
        <taxon>Pseudomonadota</taxon>
        <taxon>Alphaproteobacteria</taxon>
        <taxon>Rhodobacterales</taxon>
        <taxon>Paracoccaceae</taxon>
        <taxon>Marinibacterium</taxon>
    </lineage>
</organism>
<dbReference type="OrthoDB" id="148966at2"/>
<dbReference type="Pfam" id="PF13344">
    <property type="entry name" value="Hydrolase_6"/>
    <property type="match status" value="1"/>
</dbReference>
<dbReference type="GO" id="GO:0005737">
    <property type="term" value="C:cytoplasm"/>
    <property type="evidence" value="ECO:0007669"/>
    <property type="project" value="TreeGrafter"/>
</dbReference>
<name>A0A225NE63_9RHOB</name>
<evidence type="ECO:0000256" key="2">
    <source>
        <dbReference type="ARBA" id="ARBA00007958"/>
    </source>
</evidence>
<keyword evidence="3" id="KW-0479">Metal-binding</keyword>
<sequence>MIRGVLLDIGGVLYQGGEVIPGAPGAVTRLRDAGLRIRFLTNSTRQPKRRIVEKLRSFGIDVEPEEVMTPAAAACSWLEENSRSPHLLIHPDLEEDFAGCPGAGPTAVVVGDAGPCFTYDRLNTAFREIDRGAPFIALAANRVFRDDDGELSLDAGAFVRALEHASGSEALLMGKPSAAFFLAGVAGLGCDPVQVAMVGDDAESDVAGGFKAGLGMGVLVKTGKYRDGDESFCQSDRALTVEDIEAAVEVILQEAGRASV</sequence>
<keyword evidence="7" id="KW-1185">Reference proteome</keyword>
<dbReference type="EMBL" id="AQQR01000013">
    <property type="protein sequence ID" value="OWU70030.1"/>
    <property type="molecule type" value="Genomic_DNA"/>
</dbReference>
<dbReference type="Proteomes" id="UP000215377">
    <property type="component" value="Unassembled WGS sequence"/>
</dbReference>
<dbReference type="InterPro" id="IPR006357">
    <property type="entry name" value="HAD-SF_hydro_IIA"/>
</dbReference>
<evidence type="ECO:0000256" key="5">
    <source>
        <dbReference type="ARBA" id="ARBA00039666"/>
    </source>
</evidence>
<dbReference type="SUPFAM" id="SSF56784">
    <property type="entry name" value="HAD-like"/>
    <property type="match status" value="1"/>
</dbReference>
<comment type="caution">
    <text evidence="6">The sequence shown here is derived from an EMBL/GenBank/DDBJ whole genome shotgun (WGS) entry which is preliminary data.</text>
</comment>
<gene>
    <name evidence="6" type="ORF">ATO3_21405</name>
</gene>
<accession>A0A225NE63</accession>
<keyword evidence="4" id="KW-0460">Magnesium</keyword>
<dbReference type="PANTHER" id="PTHR19288:SF46">
    <property type="entry name" value="HALOACID DEHALOGENASE-LIKE HYDROLASE DOMAIN-CONTAINING PROTEIN 2"/>
    <property type="match status" value="1"/>
</dbReference>
<evidence type="ECO:0000313" key="7">
    <source>
        <dbReference type="Proteomes" id="UP000215377"/>
    </source>
</evidence>
<evidence type="ECO:0000313" key="6">
    <source>
        <dbReference type="EMBL" id="OWU70030.1"/>
    </source>
</evidence>